<dbReference type="STRING" id="871652.SAMN04515673_11630"/>
<name>A0A1I6ENG2_9RHOB</name>
<dbReference type="EMBL" id="FOYI01000016">
    <property type="protein sequence ID" value="SFR19326.1"/>
    <property type="molecule type" value="Genomic_DNA"/>
</dbReference>
<evidence type="ECO:0000259" key="1">
    <source>
        <dbReference type="Pfam" id="PF00535"/>
    </source>
</evidence>
<sequence>MSETTPAPTSYVLISPCRNEAGYMRRTLDSVVAQSVTPALWVIVDDGSTDETPAILAEYAAAHDWIRVVAKPDRGHRAVGPGVIEAFYAGYATIDPGDYAFSCKLDLDLDLPPRYFEILMARMAEDPRIGTCSGKPYVRHGGALVSERRGDEMSVGMTKFYRRECFEDISGYVREVMWDAIDCHTARMRGWRAVSWDEPELRFEHLRPMGSSQTSIWTGKRRHGFGQWFMGSDPLFYAATCAFRMAERPYVLGGLAMMQGYLGAWWRGERQLDDPELRAFIRDYQRRALFKGKARAVAEIEAERAGLRAAG</sequence>
<dbReference type="PANTHER" id="PTHR22916:SF3">
    <property type="entry name" value="UDP-GLCNAC:BETAGAL BETA-1,3-N-ACETYLGLUCOSAMINYLTRANSFERASE-LIKE PROTEIN 1"/>
    <property type="match status" value="1"/>
</dbReference>
<feature type="domain" description="Glycosyltransferase 2-like" evidence="1">
    <location>
        <begin position="14"/>
        <end position="149"/>
    </location>
</feature>
<keyword evidence="2" id="KW-0808">Transferase</keyword>
<dbReference type="Pfam" id="PF00535">
    <property type="entry name" value="Glycos_transf_2"/>
    <property type="match status" value="1"/>
</dbReference>
<organism evidence="2 3">
    <name type="scientific">Poseidonocella sedimentorum</name>
    <dbReference type="NCBI Taxonomy" id="871652"/>
    <lineage>
        <taxon>Bacteria</taxon>
        <taxon>Pseudomonadati</taxon>
        <taxon>Pseudomonadota</taxon>
        <taxon>Alphaproteobacteria</taxon>
        <taxon>Rhodobacterales</taxon>
        <taxon>Roseobacteraceae</taxon>
        <taxon>Poseidonocella</taxon>
    </lineage>
</organism>
<dbReference type="PANTHER" id="PTHR22916">
    <property type="entry name" value="GLYCOSYLTRANSFERASE"/>
    <property type="match status" value="1"/>
</dbReference>
<evidence type="ECO:0000313" key="2">
    <source>
        <dbReference type="EMBL" id="SFR19326.1"/>
    </source>
</evidence>
<gene>
    <name evidence="2" type="ORF">SAMN04515673_11630</name>
</gene>
<dbReference type="GO" id="GO:0016758">
    <property type="term" value="F:hexosyltransferase activity"/>
    <property type="evidence" value="ECO:0007669"/>
    <property type="project" value="UniProtKB-ARBA"/>
</dbReference>
<proteinExistence type="predicted"/>
<dbReference type="Gene3D" id="3.90.550.10">
    <property type="entry name" value="Spore Coat Polysaccharide Biosynthesis Protein SpsA, Chain A"/>
    <property type="match status" value="1"/>
</dbReference>
<dbReference type="CDD" id="cd00761">
    <property type="entry name" value="Glyco_tranf_GTA_type"/>
    <property type="match status" value="1"/>
</dbReference>
<dbReference type="InterPro" id="IPR029044">
    <property type="entry name" value="Nucleotide-diphossugar_trans"/>
</dbReference>
<dbReference type="AlphaFoldDB" id="A0A1I6ENG2"/>
<keyword evidence="3" id="KW-1185">Reference proteome</keyword>
<evidence type="ECO:0000313" key="3">
    <source>
        <dbReference type="Proteomes" id="UP000199302"/>
    </source>
</evidence>
<dbReference type="RefSeq" id="WP_092082493.1">
    <property type="nucleotide sequence ID" value="NZ_FOYI01000016.1"/>
</dbReference>
<reference evidence="2 3" key="1">
    <citation type="submission" date="2016-10" db="EMBL/GenBank/DDBJ databases">
        <authorList>
            <person name="de Groot N.N."/>
        </authorList>
    </citation>
    <scope>NUCLEOTIDE SEQUENCE [LARGE SCALE GENOMIC DNA]</scope>
    <source>
        <strain evidence="3">KMM 9023,NRIC 0796,JCM 17311,KCTC 23692</strain>
    </source>
</reference>
<dbReference type="InterPro" id="IPR001173">
    <property type="entry name" value="Glyco_trans_2-like"/>
</dbReference>
<dbReference type="OrthoDB" id="5291101at2"/>
<accession>A0A1I6ENG2</accession>
<protein>
    <submittedName>
        <fullName evidence="2">Glycosyl transferase family 2</fullName>
    </submittedName>
</protein>
<dbReference type="SUPFAM" id="SSF53448">
    <property type="entry name" value="Nucleotide-diphospho-sugar transferases"/>
    <property type="match status" value="1"/>
</dbReference>
<dbReference type="Proteomes" id="UP000199302">
    <property type="component" value="Unassembled WGS sequence"/>
</dbReference>